<name>A0A9Q1GFX9_9CARY</name>
<dbReference type="InterPro" id="IPR040256">
    <property type="entry name" value="At4g02000-like"/>
</dbReference>
<dbReference type="PANTHER" id="PTHR31286">
    <property type="entry name" value="GLYCINE-RICH CELL WALL STRUCTURAL PROTEIN 1.8-LIKE"/>
    <property type="match status" value="1"/>
</dbReference>
<reference evidence="2" key="1">
    <citation type="submission" date="2022-04" db="EMBL/GenBank/DDBJ databases">
        <title>Carnegiea gigantea Genome sequencing and assembly v2.</title>
        <authorList>
            <person name="Copetti D."/>
            <person name="Sanderson M.J."/>
            <person name="Burquez A."/>
            <person name="Wojciechowski M.F."/>
        </authorList>
    </citation>
    <scope>NUCLEOTIDE SEQUENCE</scope>
    <source>
        <strain evidence="2">SGP5-SGP5p</strain>
        <tissue evidence="2">Aerial part</tissue>
    </source>
</reference>
<dbReference type="Proteomes" id="UP001153076">
    <property type="component" value="Unassembled WGS sequence"/>
</dbReference>
<protein>
    <recommendedName>
        <fullName evidence="4">DUF4283 domain-containing protein</fullName>
    </recommendedName>
</protein>
<dbReference type="OrthoDB" id="1742302at2759"/>
<evidence type="ECO:0000256" key="1">
    <source>
        <dbReference type="SAM" id="MobiDB-lite"/>
    </source>
</evidence>
<sequence length="402" mass="46906">MFYFDAKPFLVKGWNPQMDLHTKCIKSLPIWVQLPELDIRFWGSGSLSKLGSIIRIPLKTDKCTNEKTMLKYARLLIDIFLEGPFPDYIDFFDEEEVLITQKVIYEWKPIKCTHCHMFGHEAIDCKKRKEVRTEWRPVSRDTQGEATTVQAKLTNDQQTANEGELFTPVPKRDAAKQPRQSAGQANPKTDDRRGGNEIQGKEIKVREDFMEQGDLQEMRWSGPYYSWTNKTIWSRIDRAVINIYWYNVFDFTQNQYLANGLSDHTSMMVKFPTTIKLKSRFQFYEIQLRIVIAKLRSLFSKFNRDNFADLRAQQEKARRDLVSIQMPIQSNPGDSSPFQVESNLRKLINYGDDNSRIFFAKAKQRKLASYIYNIKDAKGDLVEGFDQVGKAMQTYFMALLGE</sequence>
<feature type="compositionally biased region" description="Polar residues" evidence="1">
    <location>
        <begin position="144"/>
        <end position="161"/>
    </location>
</feature>
<comment type="caution">
    <text evidence="2">The sequence shown here is derived from an EMBL/GenBank/DDBJ whole genome shotgun (WGS) entry which is preliminary data.</text>
</comment>
<proteinExistence type="predicted"/>
<feature type="compositionally biased region" description="Polar residues" evidence="1">
    <location>
        <begin position="178"/>
        <end position="187"/>
    </location>
</feature>
<evidence type="ECO:0000313" key="2">
    <source>
        <dbReference type="EMBL" id="KAJ8419812.1"/>
    </source>
</evidence>
<evidence type="ECO:0008006" key="4">
    <source>
        <dbReference type="Google" id="ProtNLM"/>
    </source>
</evidence>
<keyword evidence="3" id="KW-1185">Reference proteome</keyword>
<dbReference type="AlphaFoldDB" id="A0A9Q1GFX9"/>
<dbReference type="PANTHER" id="PTHR31286:SF165">
    <property type="entry name" value="DUF4283 DOMAIN-CONTAINING PROTEIN"/>
    <property type="match status" value="1"/>
</dbReference>
<feature type="compositionally biased region" description="Basic and acidic residues" evidence="1">
    <location>
        <begin position="188"/>
        <end position="202"/>
    </location>
</feature>
<evidence type="ECO:0000313" key="3">
    <source>
        <dbReference type="Proteomes" id="UP001153076"/>
    </source>
</evidence>
<dbReference type="EMBL" id="JAKOGI010004377">
    <property type="protein sequence ID" value="KAJ8419812.1"/>
    <property type="molecule type" value="Genomic_DNA"/>
</dbReference>
<gene>
    <name evidence="2" type="ORF">Cgig2_000653</name>
</gene>
<organism evidence="2 3">
    <name type="scientific">Carnegiea gigantea</name>
    <dbReference type="NCBI Taxonomy" id="171969"/>
    <lineage>
        <taxon>Eukaryota</taxon>
        <taxon>Viridiplantae</taxon>
        <taxon>Streptophyta</taxon>
        <taxon>Embryophyta</taxon>
        <taxon>Tracheophyta</taxon>
        <taxon>Spermatophyta</taxon>
        <taxon>Magnoliopsida</taxon>
        <taxon>eudicotyledons</taxon>
        <taxon>Gunneridae</taxon>
        <taxon>Pentapetalae</taxon>
        <taxon>Caryophyllales</taxon>
        <taxon>Cactineae</taxon>
        <taxon>Cactaceae</taxon>
        <taxon>Cactoideae</taxon>
        <taxon>Echinocereeae</taxon>
        <taxon>Carnegiea</taxon>
    </lineage>
</organism>
<accession>A0A9Q1GFX9</accession>
<feature type="region of interest" description="Disordered" evidence="1">
    <location>
        <begin position="135"/>
        <end position="202"/>
    </location>
</feature>